<dbReference type="EMBL" id="UINC01014934">
    <property type="protein sequence ID" value="SVA63304.1"/>
    <property type="molecule type" value="Genomic_DNA"/>
</dbReference>
<dbReference type="InterPro" id="IPR050678">
    <property type="entry name" value="DNA_Partitioning_ATPase"/>
</dbReference>
<feature type="domain" description="AAA" evidence="1">
    <location>
        <begin position="30"/>
        <end position="206"/>
    </location>
</feature>
<accession>A0A381XEY0</accession>
<evidence type="ECO:0000259" key="1">
    <source>
        <dbReference type="Pfam" id="PF13614"/>
    </source>
</evidence>
<dbReference type="PANTHER" id="PTHR13696">
    <property type="entry name" value="P-LOOP CONTAINING NUCLEOSIDE TRIPHOSPHATE HYDROLASE"/>
    <property type="match status" value="1"/>
</dbReference>
<dbReference type="AlphaFoldDB" id="A0A381XEY0"/>
<dbReference type="Gene3D" id="3.40.50.300">
    <property type="entry name" value="P-loop containing nucleotide triphosphate hydrolases"/>
    <property type="match status" value="1"/>
</dbReference>
<feature type="non-terminal residue" evidence="2">
    <location>
        <position position="1"/>
    </location>
</feature>
<dbReference type="InterPro" id="IPR027417">
    <property type="entry name" value="P-loop_NTPase"/>
</dbReference>
<evidence type="ECO:0000313" key="2">
    <source>
        <dbReference type="EMBL" id="SVA63304.1"/>
    </source>
</evidence>
<dbReference type="CDD" id="cd02042">
    <property type="entry name" value="ParAB_family"/>
    <property type="match status" value="1"/>
</dbReference>
<reference evidence="2" key="1">
    <citation type="submission" date="2018-05" db="EMBL/GenBank/DDBJ databases">
        <authorList>
            <person name="Lanie J.A."/>
            <person name="Ng W.-L."/>
            <person name="Kazmierczak K.M."/>
            <person name="Andrzejewski T.M."/>
            <person name="Davidsen T.M."/>
            <person name="Wayne K.J."/>
            <person name="Tettelin H."/>
            <person name="Glass J.I."/>
            <person name="Rusch D."/>
            <person name="Podicherti R."/>
            <person name="Tsui H.-C.T."/>
            <person name="Winkler M.E."/>
        </authorList>
    </citation>
    <scope>NUCLEOTIDE SEQUENCE</scope>
</reference>
<sequence length="282" mass="31085">SNLISSHCKLNRQPGIFSPRFSIPMKLFDTKTIAISNQKGGVGKTTSAVNIAAYLAVTETPTLLIDMDPQANATSGVGIEVGSPKQSIYDVIIGKAKLSDVIQKTDLEFLDIAPSSAQLVGAEIELVSLFSREKMLKEALEDVEGKYKYIIIDSPPSLGLLTINVLTSAHSIVIPIQCEYYALEGLSQLLNTIRLVQKHLNKELEIEGILITMYDHRLNLSRQVVDELQEYFGDKVYNTYIKRNVRLGEAPSHGKPILLYDATSTGAQNYMNLVTELLDQNG</sequence>
<name>A0A381XEY0_9ZZZZ</name>
<protein>
    <recommendedName>
        <fullName evidence="1">AAA domain-containing protein</fullName>
    </recommendedName>
</protein>
<dbReference type="InterPro" id="IPR025669">
    <property type="entry name" value="AAA_dom"/>
</dbReference>
<dbReference type="FunFam" id="3.40.50.300:FF:000285">
    <property type="entry name" value="Sporulation initiation inhibitor Soj"/>
    <property type="match status" value="1"/>
</dbReference>
<proteinExistence type="predicted"/>
<dbReference type="SUPFAM" id="SSF52540">
    <property type="entry name" value="P-loop containing nucleoside triphosphate hydrolases"/>
    <property type="match status" value="1"/>
</dbReference>
<dbReference type="Pfam" id="PF13614">
    <property type="entry name" value="AAA_31"/>
    <property type="match status" value="1"/>
</dbReference>
<organism evidence="2">
    <name type="scientific">marine metagenome</name>
    <dbReference type="NCBI Taxonomy" id="408172"/>
    <lineage>
        <taxon>unclassified sequences</taxon>
        <taxon>metagenomes</taxon>
        <taxon>ecological metagenomes</taxon>
    </lineage>
</organism>
<dbReference type="PANTHER" id="PTHR13696:SF52">
    <property type="entry name" value="PARA FAMILY PROTEIN CT_582"/>
    <property type="match status" value="1"/>
</dbReference>
<gene>
    <name evidence="2" type="ORF">METZ01_LOCUS116158</name>
</gene>